<comment type="similarity">
    <text evidence="5">Belongs to the CCDC85 family.</text>
</comment>
<evidence type="ECO:0000256" key="9">
    <source>
        <dbReference type="ARBA" id="ARBA00023054"/>
    </source>
</evidence>
<dbReference type="GO" id="GO:0006397">
    <property type="term" value="P:mRNA processing"/>
    <property type="evidence" value="ECO:0007669"/>
    <property type="project" value="UniProtKB-KW"/>
</dbReference>
<evidence type="ECO:0000256" key="8">
    <source>
        <dbReference type="ARBA" id="ARBA00022949"/>
    </source>
</evidence>
<dbReference type="AlphaFoldDB" id="A0AAF5CYF0"/>
<evidence type="ECO:0000256" key="5">
    <source>
        <dbReference type="ARBA" id="ARBA00009052"/>
    </source>
</evidence>
<evidence type="ECO:0000256" key="6">
    <source>
        <dbReference type="ARBA" id="ARBA00022490"/>
    </source>
</evidence>
<organism evidence="16 17">
    <name type="scientific">Strongyloides stercoralis</name>
    <name type="common">Threadworm</name>
    <dbReference type="NCBI Taxonomy" id="6248"/>
    <lineage>
        <taxon>Eukaryota</taxon>
        <taxon>Metazoa</taxon>
        <taxon>Ecdysozoa</taxon>
        <taxon>Nematoda</taxon>
        <taxon>Chromadorea</taxon>
        <taxon>Rhabditida</taxon>
        <taxon>Tylenchina</taxon>
        <taxon>Panagrolaimomorpha</taxon>
        <taxon>Strongyloidoidea</taxon>
        <taxon>Strongyloididae</taxon>
        <taxon>Strongyloides</taxon>
    </lineage>
</organism>
<evidence type="ECO:0000256" key="13">
    <source>
        <dbReference type="SAM" id="Coils"/>
    </source>
</evidence>
<comment type="subcellular location">
    <subcellularLocation>
        <location evidence="3">Cell junction</location>
        <location evidence="3">Adherens junction</location>
    </subcellularLocation>
    <subcellularLocation>
        <location evidence="2">Cytoplasm</location>
    </subcellularLocation>
    <subcellularLocation>
        <location evidence="1">Nucleus</location>
    </subcellularLocation>
</comment>
<reference evidence="17" key="1">
    <citation type="submission" date="2024-02" db="UniProtKB">
        <authorList>
            <consortium name="WormBaseParasite"/>
        </authorList>
    </citation>
    <scope>IDENTIFICATION</scope>
</reference>
<evidence type="ECO:0000256" key="7">
    <source>
        <dbReference type="ARBA" id="ARBA00022664"/>
    </source>
</evidence>
<feature type="coiled-coil region" evidence="13">
    <location>
        <begin position="48"/>
        <end position="107"/>
    </location>
</feature>
<keyword evidence="8" id="KW-0965">Cell junction</keyword>
<dbReference type="GO" id="GO:0005737">
    <property type="term" value="C:cytoplasm"/>
    <property type="evidence" value="ECO:0007669"/>
    <property type="project" value="UniProtKB-SubCell"/>
</dbReference>
<dbReference type="WBParaSite" id="TCONS_00003861.p1">
    <property type="protein sequence ID" value="TCONS_00003861.p1"/>
    <property type="gene ID" value="XLOC_000533"/>
</dbReference>
<feature type="region of interest" description="Disordered" evidence="14">
    <location>
        <begin position="752"/>
        <end position="788"/>
    </location>
</feature>
<keyword evidence="7" id="KW-0507">mRNA processing</keyword>
<evidence type="ECO:0000256" key="10">
    <source>
        <dbReference type="ARBA" id="ARBA00023187"/>
    </source>
</evidence>
<comment type="similarity">
    <text evidence="4">Belongs to the SDE2 family.</text>
</comment>
<keyword evidence="11" id="KW-0539">Nucleus</keyword>
<evidence type="ECO:0000313" key="17">
    <source>
        <dbReference type="WBParaSite" id="TCONS_00003861.p1"/>
    </source>
</evidence>
<dbReference type="Pfam" id="PF10226">
    <property type="entry name" value="CCDC85"/>
    <property type="match status" value="1"/>
</dbReference>
<dbReference type="InterPro" id="IPR045860">
    <property type="entry name" value="Snake_toxin-like_sf"/>
</dbReference>
<dbReference type="Pfam" id="PF22782">
    <property type="entry name" value="SDE2"/>
    <property type="match status" value="1"/>
</dbReference>
<name>A0AAF5CYF0_STRER</name>
<sequence>LYQNKNKIKKYYLIMSSPTSTISSNGFTSSLQSYLSSNPPTNRSIVNLDKLYQRLNILEYENQKLMESHEMLVSEVNHRSEMHIMEVSKLHRKINETETINQELRALCSMFENEAKKTRMIVKENDKIRKYSNEFIKQELRTFAEKTRELSFSNEQLIIENKELKRLCLYLDEQRFDIINMSKKHVCSSCQKVQDDIFECNDNIVSNSKNEKENRIEMLTKEMQTSICLMKDNDEDSAITTTSNDSISNENSKNNDLLSYIYSLENRVNNLEIGAHKHLSQMSSEFESNDEDNDLIRVSPLLIKNKNQLTKSHTNGGEIKILSDVCIGDDVEMSSANKLFNNTVIVNDTTGNSINLDKEGNHEHDCIVYGGCHNFNECISNNFVRFLSKIDEDEEINSKSTVKNSLSDILTDLSSSQSPNIFTPEIPPPMADVSESIGRLSFCSSSNNSLNSTNNTILTHNSYQPSNECYYEEIRLDNKLSSPIYTPISKIPKTTNENSEDVLNFRSSIGHRRQPSSYRRSVSMNNGIRRHLVDSEGNKLPPIRIRTGYLQNNTTSPSYSIPSEEDKRILQRACQLQIINYIQETSEDIILPSKIFSNDQNLIKTLTYIPEESYYLIYDGKILKNGINDLRYLKDAVVKINYRLRGGKGGFGALLKAFRISKSSNQRDSRDLSGRRISDIEEEKRILKWIEGQSKRELEAAKKKLAKYIKCKNSLDGVSKHKISNDKYLKVKALIDNELNKALEETKNIIEEKDSDDINNENEKEEVNNSEDENDKNPEKESDNDSDCDFSDIMAGPTLFVSTLEALKCHGLVRNYKNYTKFHTDTGEICSSLSNYCFSIDGRVNSVNNVYIAGCDELLKEADFVQLNLKCDNVSQISISTSSNKYGFKCCKDDMCNSGYIPKISLGFLCIYFSGIPFKANSKVQKENVTCSSASAYCINATTTFIKWSITARSCSDDLSIIQKVYPNFNECNVTTNCVKVNDLPLNSEATVCCCQQDVCNESSSLFKLFKFLIFLSAIQIMKYFLNIEK</sequence>
<dbReference type="SUPFAM" id="SSF57302">
    <property type="entry name" value="Snake toxin-like"/>
    <property type="match status" value="1"/>
</dbReference>
<keyword evidence="16" id="KW-1185">Reference proteome</keyword>
<keyword evidence="10" id="KW-0508">mRNA splicing</keyword>
<evidence type="ECO:0000256" key="11">
    <source>
        <dbReference type="ARBA" id="ARBA00023242"/>
    </source>
</evidence>
<protein>
    <submittedName>
        <fullName evidence="17">CCDC92/74 N-terminal domain-containing protein</fullName>
    </submittedName>
</protein>
<keyword evidence="6" id="KW-0963">Cytoplasm</keyword>
<dbReference type="InterPro" id="IPR053822">
    <property type="entry name" value="SDE2-like_dom"/>
</dbReference>
<evidence type="ECO:0000259" key="15">
    <source>
        <dbReference type="Pfam" id="PF22782"/>
    </source>
</evidence>
<evidence type="ECO:0000256" key="4">
    <source>
        <dbReference type="ARBA" id="ARBA00008726"/>
    </source>
</evidence>
<dbReference type="InterPro" id="IPR051421">
    <property type="entry name" value="RNA_Proc_DNA_Dmg_Regulator"/>
</dbReference>
<evidence type="ECO:0000256" key="14">
    <source>
        <dbReference type="SAM" id="MobiDB-lite"/>
    </source>
</evidence>
<proteinExistence type="inferred from homology"/>
<keyword evidence="9 13" id="KW-0175">Coiled coil</keyword>
<evidence type="ECO:0000256" key="2">
    <source>
        <dbReference type="ARBA" id="ARBA00004496"/>
    </source>
</evidence>
<dbReference type="InterPro" id="IPR019359">
    <property type="entry name" value="CCDC85"/>
</dbReference>
<dbReference type="PANTHER" id="PTHR12786">
    <property type="entry name" value="SPLICING FACTOR SF3A-RELATED"/>
    <property type="match status" value="1"/>
</dbReference>
<dbReference type="GO" id="GO:0005634">
    <property type="term" value="C:nucleus"/>
    <property type="evidence" value="ECO:0007669"/>
    <property type="project" value="UniProtKB-SubCell"/>
</dbReference>
<feature type="domain" description="SDE2-like" evidence="15">
    <location>
        <begin position="646"/>
        <end position="744"/>
    </location>
</feature>
<evidence type="ECO:0000313" key="16">
    <source>
        <dbReference type="Proteomes" id="UP000035681"/>
    </source>
</evidence>
<dbReference type="Proteomes" id="UP000035681">
    <property type="component" value="Unplaced"/>
</dbReference>
<evidence type="ECO:0000256" key="12">
    <source>
        <dbReference type="ARBA" id="ARBA00023306"/>
    </source>
</evidence>
<keyword evidence="12" id="KW-0131">Cell cycle</keyword>
<accession>A0AAF5CYF0</accession>
<dbReference type="PANTHER" id="PTHR12786:SF1">
    <property type="entry name" value="SPLICING REGULATOR SDE2"/>
    <property type="match status" value="1"/>
</dbReference>
<dbReference type="GO" id="GO:0005912">
    <property type="term" value="C:adherens junction"/>
    <property type="evidence" value="ECO:0007669"/>
    <property type="project" value="UniProtKB-SubCell"/>
</dbReference>
<dbReference type="GO" id="GO:0008380">
    <property type="term" value="P:RNA splicing"/>
    <property type="evidence" value="ECO:0007669"/>
    <property type="project" value="UniProtKB-KW"/>
</dbReference>
<evidence type="ECO:0000256" key="1">
    <source>
        <dbReference type="ARBA" id="ARBA00004123"/>
    </source>
</evidence>
<evidence type="ECO:0000256" key="3">
    <source>
        <dbReference type="ARBA" id="ARBA00004536"/>
    </source>
</evidence>